<name>A0AAE1NH10_9EUCA</name>
<accession>A0AAE1NH10</accession>
<feature type="region of interest" description="Disordered" evidence="13">
    <location>
        <begin position="106"/>
        <end position="149"/>
    </location>
</feature>
<dbReference type="EMBL" id="JAWZYT010006090">
    <property type="protein sequence ID" value="KAK4288877.1"/>
    <property type="molecule type" value="Genomic_DNA"/>
</dbReference>
<keyword evidence="4 12" id="KW-0894">Sodium channel</keyword>
<keyword evidence="7" id="KW-0915">Sodium</keyword>
<evidence type="ECO:0000256" key="13">
    <source>
        <dbReference type="SAM" id="MobiDB-lite"/>
    </source>
</evidence>
<evidence type="ECO:0000256" key="5">
    <source>
        <dbReference type="ARBA" id="ARBA00022692"/>
    </source>
</evidence>
<dbReference type="Proteomes" id="UP001292094">
    <property type="component" value="Unassembled WGS sequence"/>
</dbReference>
<dbReference type="PRINTS" id="PR01078">
    <property type="entry name" value="AMINACHANNEL"/>
</dbReference>
<evidence type="ECO:0000256" key="8">
    <source>
        <dbReference type="ARBA" id="ARBA00023065"/>
    </source>
</evidence>
<dbReference type="GO" id="GO:0015280">
    <property type="term" value="F:ligand-gated sodium channel activity"/>
    <property type="evidence" value="ECO:0007669"/>
    <property type="project" value="TreeGrafter"/>
</dbReference>
<evidence type="ECO:0000256" key="10">
    <source>
        <dbReference type="ARBA" id="ARBA00023201"/>
    </source>
</evidence>
<evidence type="ECO:0000256" key="12">
    <source>
        <dbReference type="RuleBase" id="RU000679"/>
    </source>
</evidence>
<feature type="transmembrane region" description="Helical" evidence="14">
    <location>
        <begin position="31"/>
        <end position="52"/>
    </location>
</feature>
<dbReference type="Pfam" id="PF00858">
    <property type="entry name" value="ASC"/>
    <property type="match status" value="1"/>
</dbReference>
<keyword evidence="9 14" id="KW-0472">Membrane</keyword>
<proteinExistence type="inferred from homology"/>
<evidence type="ECO:0000256" key="9">
    <source>
        <dbReference type="ARBA" id="ARBA00023136"/>
    </source>
</evidence>
<gene>
    <name evidence="15" type="ORF">Pmani_038123</name>
</gene>
<evidence type="ECO:0000256" key="7">
    <source>
        <dbReference type="ARBA" id="ARBA00023053"/>
    </source>
</evidence>
<dbReference type="Gene3D" id="2.60.470.10">
    <property type="entry name" value="Acid-sensing ion channels like domains"/>
    <property type="match status" value="1"/>
</dbReference>
<feature type="compositionally biased region" description="Acidic residues" evidence="13">
    <location>
        <begin position="128"/>
        <end position="145"/>
    </location>
</feature>
<evidence type="ECO:0000256" key="6">
    <source>
        <dbReference type="ARBA" id="ARBA00022989"/>
    </source>
</evidence>
<evidence type="ECO:0000256" key="14">
    <source>
        <dbReference type="SAM" id="Phobius"/>
    </source>
</evidence>
<keyword evidence="5 12" id="KW-0812">Transmembrane</keyword>
<keyword evidence="6 14" id="KW-1133">Transmembrane helix</keyword>
<sequence>MTEFIVDFFGNQFTAHSIPRVASSRGVVRKVVWGIISIVLVVTLGIQIAEVLRQFNSFPKQVTVEIQDAGDANGEVKYPAVTVCNFNVAELGKLQQSEFSNVATMEERTDTERRKRQAQNTVNSASTEEAEEEEEQEQDEEEEEVTEYKGYKKMFDSRSMSYQWCRSEEDCLETLGLEGADPHNFTELLQLSKRTDLSDLRSSFTLSASQINNFGILPQKFIVGCTYDKKACSYRDFYMWQSDSYGNCFTFNSPNLYRVDNGIYTKDDYVRYTSNSGYQYGLRLTLNLDLKNYVSLLSPEVGVRVVVHQPSVTPIPEEEGFSAAPGYLTSIGLRMVSRAELD</sequence>
<evidence type="ECO:0000313" key="15">
    <source>
        <dbReference type="EMBL" id="KAK4288877.1"/>
    </source>
</evidence>
<keyword evidence="11 12" id="KW-0407">Ion channel</keyword>
<evidence type="ECO:0000256" key="4">
    <source>
        <dbReference type="ARBA" id="ARBA00022461"/>
    </source>
</evidence>
<evidence type="ECO:0000256" key="11">
    <source>
        <dbReference type="ARBA" id="ARBA00023303"/>
    </source>
</evidence>
<dbReference type="PANTHER" id="PTHR11690:SF248">
    <property type="entry name" value="PICKPOCKET 17, ISOFORM A"/>
    <property type="match status" value="1"/>
</dbReference>
<dbReference type="PANTHER" id="PTHR11690">
    <property type="entry name" value="AMILORIDE-SENSITIVE SODIUM CHANNEL-RELATED"/>
    <property type="match status" value="1"/>
</dbReference>
<comment type="subcellular location">
    <subcellularLocation>
        <location evidence="1">Membrane</location>
        <topology evidence="1">Multi-pass membrane protein</topology>
    </subcellularLocation>
</comment>
<evidence type="ECO:0000256" key="2">
    <source>
        <dbReference type="ARBA" id="ARBA00007193"/>
    </source>
</evidence>
<comment type="caution">
    <text evidence="15">The sequence shown here is derived from an EMBL/GenBank/DDBJ whole genome shotgun (WGS) entry which is preliminary data.</text>
</comment>
<evidence type="ECO:0000256" key="3">
    <source>
        <dbReference type="ARBA" id="ARBA00022448"/>
    </source>
</evidence>
<organism evidence="15 16">
    <name type="scientific">Petrolisthes manimaculis</name>
    <dbReference type="NCBI Taxonomy" id="1843537"/>
    <lineage>
        <taxon>Eukaryota</taxon>
        <taxon>Metazoa</taxon>
        <taxon>Ecdysozoa</taxon>
        <taxon>Arthropoda</taxon>
        <taxon>Crustacea</taxon>
        <taxon>Multicrustacea</taxon>
        <taxon>Malacostraca</taxon>
        <taxon>Eumalacostraca</taxon>
        <taxon>Eucarida</taxon>
        <taxon>Decapoda</taxon>
        <taxon>Pleocyemata</taxon>
        <taxon>Anomura</taxon>
        <taxon>Galatheoidea</taxon>
        <taxon>Porcellanidae</taxon>
        <taxon>Petrolisthes</taxon>
    </lineage>
</organism>
<dbReference type="GO" id="GO:0005886">
    <property type="term" value="C:plasma membrane"/>
    <property type="evidence" value="ECO:0007669"/>
    <property type="project" value="TreeGrafter"/>
</dbReference>
<comment type="similarity">
    <text evidence="2 12">Belongs to the amiloride-sensitive sodium channel (TC 1.A.6) family.</text>
</comment>
<dbReference type="AlphaFoldDB" id="A0AAE1NH10"/>
<dbReference type="InterPro" id="IPR001873">
    <property type="entry name" value="ENaC"/>
</dbReference>
<keyword evidence="10 12" id="KW-0739">Sodium transport</keyword>
<keyword evidence="3 12" id="KW-0813">Transport</keyword>
<evidence type="ECO:0000313" key="16">
    <source>
        <dbReference type="Proteomes" id="UP001292094"/>
    </source>
</evidence>
<protein>
    <submittedName>
        <fullName evidence="15">Uncharacterized protein</fullName>
    </submittedName>
</protein>
<feature type="compositionally biased region" description="Polar residues" evidence="13">
    <location>
        <begin position="118"/>
        <end position="127"/>
    </location>
</feature>
<evidence type="ECO:0000256" key="1">
    <source>
        <dbReference type="ARBA" id="ARBA00004141"/>
    </source>
</evidence>
<keyword evidence="8 12" id="KW-0406">Ion transport</keyword>
<reference evidence="15" key="1">
    <citation type="submission" date="2023-11" db="EMBL/GenBank/DDBJ databases">
        <title>Genome assemblies of two species of porcelain crab, Petrolisthes cinctipes and Petrolisthes manimaculis (Anomura: Porcellanidae).</title>
        <authorList>
            <person name="Angst P."/>
        </authorList>
    </citation>
    <scope>NUCLEOTIDE SEQUENCE</scope>
    <source>
        <strain evidence="15">PB745_02</strain>
        <tissue evidence="15">Gill</tissue>
    </source>
</reference>
<keyword evidence="16" id="KW-1185">Reference proteome</keyword>